<sequence>MKRLLFIVPLIVFFLGCKKEKAELNPLLGDWKIKSIYMKYTDPVNGLVEETVDVNKFLSERGFYPTLVKEIHFFDKDSVIFIAPERGSVFSIGEKYHIQDPGQSLEESRGTFELEGNFINVQFKYDGGQSNSKYRYALDKGGLQLITRDIDQKVEGRQVTHKEIGFWRNEITKYCRAILSGIAFFFLIPRWRNEI</sequence>
<gene>
    <name evidence="1" type="ORF">IQ31_04314</name>
</gene>
<proteinExistence type="predicted"/>
<organism evidence="1 2">
    <name type="scientific">Sphingobacterium siyangense</name>
    <dbReference type="NCBI Taxonomy" id="459529"/>
    <lineage>
        <taxon>Bacteria</taxon>
        <taxon>Pseudomonadati</taxon>
        <taxon>Bacteroidota</taxon>
        <taxon>Sphingobacteriia</taxon>
        <taxon>Sphingobacteriales</taxon>
        <taxon>Sphingobacteriaceae</taxon>
        <taxon>Sphingobacterium</taxon>
    </lineage>
</organism>
<evidence type="ECO:0000313" key="2">
    <source>
        <dbReference type="Proteomes" id="UP000315908"/>
    </source>
</evidence>
<dbReference type="OrthoDB" id="9990999at2"/>
<protein>
    <recommendedName>
        <fullName evidence="3">Lipocalin-like domain-containing protein</fullName>
    </recommendedName>
</protein>
<evidence type="ECO:0008006" key="3">
    <source>
        <dbReference type="Google" id="ProtNLM"/>
    </source>
</evidence>
<accession>A0A562M9A4</accession>
<reference evidence="1 2" key="1">
    <citation type="journal article" date="2015" name="Stand. Genomic Sci.">
        <title>Genomic Encyclopedia of Bacterial and Archaeal Type Strains, Phase III: the genomes of soil and plant-associated and newly described type strains.</title>
        <authorList>
            <person name="Whitman W.B."/>
            <person name="Woyke T."/>
            <person name="Klenk H.P."/>
            <person name="Zhou Y."/>
            <person name="Lilburn T.G."/>
            <person name="Beck B.J."/>
            <person name="De Vos P."/>
            <person name="Vandamme P."/>
            <person name="Eisen J.A."/>
            <person name="Garrity G."/>
            <person name="Hugenholtz P."/>
            <person name="Kyrpides N.C."/>
        </authorList>
    </citation>
    <scope>NUCLEOTIDE SEQUENCE [LARGE SCALE GENOMIC DNA]</scope>
    <source>
        <strain evidence="1 2">CGMCC 1.6855</strain>
    </source>
</reference>
<dbReference type="Proteomes" id="UP000315908">
    <property type="component" value="Unassembled WGS sequence"/>
</dbReference>
<dbReference type="PROSITE" id="PS51257">
    <property type="entry name" value="PROKAR_LIPOPROTEIN"/>
    <property type="match status" value="1"/>
</dbReference>
<dbReference type="AlphaFoldDB" id="A0A562M9A4"/>
<dbReference type="EMBL" id="VLKR01000029">
    <property type="protein sequence ID" value="TWI16470.1"/>
    <property type="molecule type" value="Genomic_DNA"/>
</dbReference>
<name>A0A562M9A4_9SPHI</name>
<comment type="caution">
    <text evidence="1">The sequence shown here is derived from an EMBL/GenBank/DDBJ whole genome shotgun (WGS) entry which is preliminary data.</text>
</comment>
<evidence type="ECO:0000313" key="1">
    <source>
        <dbReference type="EMBL" id="TWI16470.1"/>
    </source>
</evidence>
<dbReference type="RefSeq" id="WP_145329874.1">
    <property type="nucleotide sequence ID" value="NZ_JBPFRV010000060.1"/>
</dbReference>